<dbReference type="InterPro" id="IPR010376">
    <property type="entry name" value="GBBH-like_N"/>
</dbReference>
<protein>
    <recommendedName>
        <fullName evidence="3">Gamma-butyrobetaine hydroxylase-like N-terminal domain-containing protein</fullName>
    </recommendedName>
</protein>
<evidence type="ECO:0000256" key="1">
    <source>
        <dbReference type="ARBA" id="ARBA00022723"/>
    </source>
</evidence>
<accession>A0A8J2U1M1</accession>
<dbReference type="AlphaFoldDB" id="A0A8J2U1M1"/>
<proteinExistence type="predicted"/>
<dbReference type="PANTHER" id="PTHR35303">
    <property type="entry name" value="OS02G0197800 PROTEIN"/>
    <property type="match status" value="1"/>
</dbReference>
<dbReference type="RefSeq" id="WP_087504113.1">
    <property type="nucleotide sequence ID" value="NZ_BMDX01000001.1"/>
</dbReference>
<name>A0A8J2U1M1_9GAMM</name>
<gene>
    <name evidence="4" type="ORF">GCM10011369_01020</name>
</gene>
<dbReference type="GO" id="GO:0046872">
    <property type="term" value="F:metal ion binding"/>
    <property type="evidence" value="ECO:0007669"/>
    <property type="project" value="UniProtKB-KW"/>
</dbReference>
<dbReference type="Gene3D" id="3.30.2020.30">
    <property type="match status" value="1"/>
</dbReference>
<keyword evidence="2" id="KW-0408">Iron</keyword>
<dbReference type="Proteomes" id="UP000619743">
    <property type="component" value="Unassembled WGS sequence"/>
</dbReference>
<dbReference type="PANTHER" id="PTHR35303:SF5">
    <property type="entry name" value="OS02G0197800 PROTEIN"/>
    <property type="match status" value="1"/>
</dbReference>
<evidence type="ECO:0000256" key="2">
    <source>
        <dbReference type="ARBA" id="ARBA00023004"/>
    </source>
</evidence>
<comment type="caution">
    <text evidence="4">The sequence shown here is derived from an EMBL/GenBank/DDBJ whole genome shotgun (WGS) entry which is preliminary data.</text>
</comment>
<feature type="domain" description="Gamma-butyrobetaine hydroxylase-like N-terminal" evidence="3">
    <location>
        <begin position="9"/>
        <end position="91"/>
    </location>
</feature>
<keyword evidence="1" id="KW-0479">Metal-binding</keyword>
<dbReference type="Pfam" id="PF06155">
    <property type="entry name" value="GBBH-like_N"/>
    <property type="match status" value="1"/>
</dbReference>
<reference evidence="5" key="1">
    <citation type="journal article" date="2019" name="Int. J. Syst. Evol. Microbiol.">
        <title>The Global Catalogue of Microorganisms (GCM) 10K type strain sequencing project: providing services to taxonomists for standard genome sequencing and annotation.</title>
        <authorList>
            <consortium name="The Broad Institute Genomics Platform"/>
            <consortium name="The Broad Institute Genome Sequencing Center for Infectious Disease"/>
            <person name="Wu L."/>
            <person name="Ma J."/>
        </authorList>
    </citation>
    <scope>NUCLEOTIDE SEQUENCE [LARGE SCALE GENOMIC DNA]</scope>
    <source>
        <strain evidence="5">CGMCC 1.10130</strain>
    </source>
</reference>
<evidence type="ECO:0000259" key="3">
    <source>
        <dbReference type="Pfam" id="PF06155"/>
    </source>
</evidence>
<evidence type="ECO:0000313" key="5">
    <source>
        <dbReference type="Proteomes" id="UP000619743"/>
    </source>
</evidence>
<keyword evidence="5" id="KW-1185">Reference proteome</keyword>
<dbReference type="EMBL" id="BMDX01000001">
    <property type="protein sequence ID" value="GGA63507.1"/>
    <property type="molecule type" value="Genomic_DNA"/>
</dbReference>
<dbReference type="OrthoDB" id="9794178at2"/>
<organism evidence="4 5">
    <name type="scientific">Neiella marina</name>
    <dbReference type="NCBI Taxonomy" id="508461"/>
    <lineage>
        <taxon>Bacteria</taxon>
        <taxon>Pseudomonadati</taxon>
        <taxon>Pseudomonadota</taxon>
        <taxon>Gammaproteobacteria</taxon>
        <taxon>Alteromonadales</taxon>
        <taxon>Echinimonadaceae</taxon>
        <taxon>Neiella</taxon>
    </lineage>
</organism>
<dbReference type="InterPro" id="IPR038492">
    <property type="entry name" value="GBBH-like_N_sf"/>
</dbReference>
<sequence>MSQIRATVIKLHRQSQILALTFSDGLTASLEAEFLRVHSPSAEVQQHGNPILVEGKSAVQILDAQAVGHYAVRLIFDDGHDSGIYSWDWLHRLCRDKDALWAEYRQRCATKQALQIPIQVSFDGDNS</sequence>
<evidence type="ECO:0000313" key="4">
    <source>
        <dbReference type="EMBL" id="GGA63507.1"/>
    </source>
</evidence>